<dbReference type="AlphaFoldDB" id="A0AA41R3P4"/>
<dbReference type="Proteomes" id="UP001165427">
    <property type="component" value="Unassembled WGS sequence"/>
</dbReference>
<evidence type="ECO:0000313" key="1">
    <source>
        <dbReference type="EMBL" id="MCJ8501457.1"/>
    </source>
</evidence>
<keyword evidence="2" id="KW-1185">Reference proteome</keyword>
<comment type="caution">
    <text evidence="1">The sequence shown here is derived from an EMBL/GenBank/DDBJ whole genome shotgun (WGS) entry which is preliminary data.</text>
</comment>
<name>A0AA41R3P4_9BACT</name>
<evidence type="ECO:0000313" key="2">
    <source>
        <dbReference type="Proteomes" id="UP001165427"/>
    </source>
</evidence>
<reference evidence="1" key="1">
    <citation type="submission" date="2022-04" db="EMBL/GenBank/DDBJ databases">
        <title>Desulfatitalea alkaliphila sp. nov., a novel anaerobic sulfate-reducing bacterium isolated from terrestrial mud volcano, Taman Peninsula, Russia.</title>
        <authorList>
            <person name="Khomyakova M.A."/>
            <person name="Merkel A.Y."/>
            <person name="Slobodkin A.I."/>
        </authorList>
    </citation>
    <scope>NUCLEOTIDE SEQUENCE</scope>
    <source>
        <strain evidence="1">M08but</strain>
    </source>
</reference>
<organism evidence="1 2">
    <name type="scientific">Desulfatitalea alkaliphila</name>
    <dbReference type="NCBI Taxonomy" id="2929485"/>
    <lineage>
        <taxon>Bacteria</taxon>
        <taxon>Pseudomonadati</taxon>
        <taxon>Thermodesulfobacteriota</taxon>
        <taxon>Desulfobacteria</taxon>
        <taxon>Desulfobacterales</taxon>
        <taxon>Desulfosarcinaceae</taxon>
        <taxon>Desulfatitalea</taxon>
    </lineage>
</organism>
<dbReference type="InterPro" id="IPR036397">
    <property type="entry name" value="RNaseH_sf"/>
</dbReference>
<dbReference type="EMBL" id="JALJRB010000013">
    <property type="protein sequence ID" value="MCJ8501457.1"/>
    <property type="molecule type" value="Genomic_DNA"/>
</dbReference>
<dbReference type="Gene3D" id="3.30.420.10">
    <property type="entry name" value="Ribonuclease H-like superfamily/Ribonuclease H"/>
    <property type="match status" value="1"/>
</dbReference>
<dbReference type="RefSeq" id="WP_246909146.1">
    <property type="nucleotide sequence ID" value="NZ_JALJRB010000013.1"/>
</dbReference>
<sequence>MQILGIRTASTCVRYAIVEWDGQTASLVNSAAENKLDFPADCQEIPQKLQWLYSELERLYRMYPDISKVAIKMNQFGTEKMANRFSTHMDGVVMLSALQNGKTAHTFLYANMQQGMSSKKVQAFAEDNVGRSDKYWNAQMADAVAAAWTGRDK</sequence>
<dbReference type="SUPFAM" id="SSF53098">
    <property type="entry name" value="Ribonuclease H-like"/>
    <property type="match status" value="1"/>
</dbReference>
<dbReference type="InterPro" id="IPR012337">
    <property type="entry name" value="RNaseH-like_sf"/>
</dbReference>
<accession>A0AA41R3P4</accession>
<dbReference type="GO" id="GO:0003676">
    <property type="term" value="F:nucleic acid binding"/>
    <property type="evidence" value="ECO:0007669"/>
    <property type="project" value="InterPro"/>
</dbReference>
<protein>
    <submittedName>
        <fullName evidence="1">Uncharacterized protein</fullName>
    </submittedName>
</protein>
<proteinExistence type="predicted"/>
<gene>
    <name evidence="1" type="ORF">MRX98_12800</name>
</gene>